<organism evidence="4 5">
    <name type="scientific">Litorihabitans aurantiacus</name>
    <dbReference type="NCBI Taxonomy" id="1930061"/>
    <lineage>
        <taxon>Bacteria</taxon>
        <taxon>Bacillati</taxon>
        <taxon>Actinomycetota</taxon>
        <taxon>Actinomycetes</taxon>
        <taxon>Micrococcales</taxon>
        <taxon>Beutenbergiaceae</taxon>
        <taxon>Litorihabitans</taxon>
    </lineage>
</organism>
<dbReference type="InterPro" id="IPR056303">
    <property type="entry name" value="AMIN-like"/>
</dbReference>
<evidence type="ECO:0000256" key="1">
    <source>
        <dbReference type="SAM" id="MobiDB-lite"/>
    </source>
</evidence>
<feature type="chain" id="PRO_5041372375" description="AMIN-like domain-containing protein" evidence="2">
    <location>
        <begin position="25"/>
        <end position="223"/>
    </location>
</feature>
<evidence type="ECO:0000259" key="3">
    <source>
        <dbReference type="Pfam" id="PF24837"/>
    </source>
</evidence>
<keyword evidence="2" id="KW-0732">Signal</keyword>
<feature type="compositionally biased region" description="Low complexity" evidence="1">
    <location>
        <begin position="30"/>
        <end position="63"/>
    </location>
</feature>
<dbReference type="EMBL" id="BSUM01000001">
    <property type="protein sequence ID" value="GMA33324.1"/>
    <property type="molecule type" value="Genomic_DNA"/>
</dbReference>
<gene>
    <name evidence="4" type="ORF">GCM10025875_33160</name>
</gene>
<dbReference type="Pfam" id="PF24837">
    <property type="entry name" value="AMIN-like"/>
    <property type="match status" value="1"/>
</dbReference>
<comment type="caution">
    <text evidence="4">The sequence shown here is derived from an EMBL/GenBank/DDBJ whole genome shotgun (WGS) entry which is preliminary data.</text>
</comment>
<dbReference type="RefSeq" id="WP_284252068.1">
    <property type="nucleotide sequence ID" value="NZ_BSUM01000001.1"/>
</dbReference>
<feature type="compositionally biased region" description="Polar residues" evidence="1">
    <location>
        <begin position="81"/>
        <end position="95"/>
    </location>
</feature>
<feature type="signal peptide" evidence="2">
    <location>
        <begin position="1"/>
        <end position="24"/>
    </location>
</feature>
<feature type="region of interest" description="Disordered" evidence="1">
    <location>
        <begin position="20"/>
        <end position="95"/>
    </location>
</feature>
<accession>A0AA38CV56</accession>
<feature type="domain" description="AMIN-like" evidence="3">
    <location>
        <begin position="97"/>
        <end position="219"/>
    </location>
</feature>
<dbReference type="AlphaFoldDB" id="A0AA38CV56"/>
<name>A0AA38CV56_9MICO</name>
<sequence>MRYRTTTLIAATGAAALLAGCSSGTDDEAPPATETSTATATETATETASPSPTEPSGTATTSEPAPPPPDDEAGDAAPAFPTTTDPQTGESDSTSLHLEGVRVSEHDGFDRIVLDFAGEGLPGWDVQYVPAAESQGSGAPIPLEGDAVLQITGIHTMPEDPAAYETEPVVEGDAGAVEQVVYDTLFEGRTVVFAGVDEGAVPFRVFALGEPSRLVVDVLDDDD</sequence>
<dbReference type="PROSITE" id="PS51257">
    <property type="entry name" value="PROKAR_LIPOPROTEIN"/>
    <property type="match status" value="1"/>
</dbReference>
<evidence type="ECO:0000256" key="2">
    <source>
        <dbReference type="SAM" id="SignalP"/>
    </source>
</evidence>
<evidence type="ECO:0000313" key="4">
    <source>
        <dbReference type="EMBL" id="GMA33324.1"/>
    </source>
</evidence>
<evidence type="ECO:0000313" key="5">
    <source>
        <dbReference type="Proteomes" id="UP001157161"/>
    </source>
</evidence>
<proteinExistence type="predicted"/>
<reference evidence="4" key="1">
    <citation type="journal article" date="2014" name="Int. J. Syst. Evol. Microbiol.">
        <title>Complete genome sequence of Corynebacterium casei LMG S-19264T (=DSM 44701T), isolated from a smear-ripened cheese.</title>
        <authorList>
            <consortium name="US DOE Joint Genome Institute (JGI-PGF)"/>
            <person name="Walter F."/>
            <person name="Albersmeier A."/>
            <person name="Kalinowski J."/>
            <person name="Ruckert C."/>
        </authorList>
    </citation>
    <scope>NUCLEOTIDE SEQUENCE</scope>
    <source>
        <strain evidence="4">NBRC 112290</strain>
    </source>
</reference>
<keyword evidence="5" id="KW-1185">Reference proteome</keyword>
<reference evidence="4" key="2">
    <citation type="submission" date="2023-02" db="EMBL/GenBank/DDBJ databases">
        <authorList>
            <person name="Sun Q."/>
            <person name="Mori K."/>
        </authorList>
    </citation>
    <scope>NUCLEOTIDE SEQUENCE</scope>
    <source>
        <strain evidence="4">NBRC 112290</strain>
    </source>
</reference>
<protein>
    <recommendedName>
        <fullName evidence="3">AMIN-like domain-containing protein</fullName>
    </recommendedName>
</protein>
<dbReference type="Proteomes" id="UP001157161">
    <property type="component" value="Unassembled WGS sequence"/>
</dbReference>